<organism evidence="2 3">
    <name type="scientific">Peribacillus butanolivorans</name>
    <dbReference type="NCBI Taxonomy" id="421767"/>
    <lineage>
        <taxon>Bacteria</taxon>
        <taxon>Bacillati</taxon>
        <taxon>Bacillota</taxon>
        <taxon>Bacilli</taxon>
        <taxon>Bacillales</taxon>
        <taxon>Bacillaceae</taxon>
        <taxon>Peribacillus</taxon>
    </lineage>
</organism>
<gene>
    <name evidence="2" type="ORF">CN689_21780</name>
</gene>
<proteinExistence type="predicted"/>
<dbReference type="RefSeq" id="WP_098177343.1">
    <property type="nucleotide sequence ID" value="NZ_NUEQ01000041.1"/>
</dbReference>
<dbReference type="AlphaFoldDB" id="A0AAX0RZT8"/>
<keyword evidence="1" id="KW-0472">Membrane</keyword>
<dbReference type="EMBL" id="NUEQ01000041">
    <property type="protein sequence ID" value="PEJ29645.1"/>
    <property type="molecule type" value="Genomic_DNA"/>
</dbReference>
<keyword evidence="1" id="KW-1133">Transmembrane helix</keyword>
<evidence type="ECO:0000313" key="2">
    <source>
        <dbReference type="EMBL" id="PEJ29645.1"/>
    </source>
</evidence>
<feature type="transmembrane region" description="Helical" evidence="1">
    <location>
        <begin position="24"/>
        <end position="43"/>
    </location>
</feature>
<sequence>MDKEKQLVIPLDGLIILKDNSTRLFIKYKFVILTLVLGVLLYQLVENQIITDLQFFVSAFKILTTYILP</sequence>
<evidence type="ECO:0000313" key="3">
    <source>
        <dbReference type="Proteomes" id="UP000220106"/>
    </source>
</evidence>
<name>A0AAX0RZT8_9BACI</name>
<reference evidence="2 3" key="1">
    <citation type="submission" date="2017-09" db="EMBL/GenBank/DDBJ databases">
        <title>Large-scale bioinformatics analysis of Bacillus genomes uncovers conserved roles of natural products in bacterial physiology.</title>
        <authorList>
            <consortium name="Agbiome Team Llc"/>
            <person name="Bleich R.M."/>
            <person name="Kirk G.J."/>
            <person name="Santa Maria K.C."/>
            <person name="Allen S.E."/>
            <person name="Farag S."/>
            <person name="Shank E.A."/>
            <person name="Bowers A."/>
        </authorList>
    </citation>
    <scope>NUCLEOTIDE SEQUENCE [LARGE SCALE GENOMIC DNA]</scope>
    <source>
        <strain evidence="2 3">AFS003229</strain>
    </source>
</reference>
<dbReference type="Proteomes" id="UP000220106">
    <property type="component" value="Unassembled WGS sequence"/>
</dbReference>
<keyword evidence="1" id="KW-0812">Transmembrane</keyword>
<evidence type="ECO:0000256" key="1">
    <source>
        <dbReference type="SAM" id="Phobius"/>
    </source>
</evidence>
<comment type="caution">
    <text evidence="2">The sequence shown here is derived from an EMBL/GenBank/DDBJ whole genome shotgun (WGS) entry which is preliminary data.</text>
</comment>
<protein>
    <submittedName>
        <fullName evidence="2">Uncharacterized protein</fullName>
    </submittedName>
</protein>
<accession>A0AAX0RZT8</accession>